<dbReference type="Proteomes" id="UP001188597">
    <property type="component" value="Unassembled WGS sequence"/>
</dbReference>
<proteinExistence type="predicted"/>
<evidence type="ECO:0000259" key="1">
    <source>
        <dbReference type="Pfam" id="PF01798"/>
    </source>
</evidence>
<name>A0AA88VMJ4_9ASTE</name>
<dbReference type="EMBL" id="JAVXUP010001507">
    <property type="protein sequence ID" value="KAK3010808.1"/>
    <property type="molecule type" value="Genomic_DNA"/>
</dbReference>
<evidence type="ECO:0000313" key="2">
    <source>
        <dbReference type="EMBL" id="KAK3010808.1"/>
    </source>
</evidence>
<keyword evidence="3" id="KW-1185">Reference proteome</keyword>
<dbReference type="SUPFAM" id="SSF89124">
    <property type="entry name" value="Nop domain"/>
    <property type="match status" value="1"/>
</dbReference>
<evidence type="ECO:0000313" key="3">
    <source>
        <dbReference type="Proteomes" id="UP001188597"/>
    </source>
</evidence>
<dbReference type="Gene3D" id="1.10.287.660">
    <property type="entry name" value="Helix hairpin bin"/>
    <property type="match status" value="1"/>
</dbReference>
<feature type="domain" description="Nop" evidence="1">
    <location>
        <begin position="2"/>
        <end position="32"/>
    </location>
</feature>
<dbReference type="AlphaFoldDB" id="A0AA88VMJ4"/>
<dbReference type="InterPro" id="IPR002687">
    <property type="entry name" value="Nop_dom"/>
</dbReference>
<comment type="caution">
    <text evidence="2">The sequence shown here is derived from an EMBL/GenBank/DDBJ whole genome shotgun (WGS) entry which is preliminary data.</text>
</comment>
<dbReference type="InterPro" id="IPR036070">
    <property type="entry name" value="Nop_dom_sf"/>
</dbReference>
<reference evidence="2" key="1">
    <citation type="submission" date="2022-12" db="EMBL/GenBank/DDBJ databases">
        <title>Draft genome assemblies for two species of Escallonia (Escalloniales).</title>
        <authorList>
            <person name="Chanderbali A."/>
            <person name="Dervinis C."/>
            <person name="Anghel I."/>
            <person name="Soltis D."/>
            <person name="Soltis P."/>
            <person name="Zapata F."/>
        </authorList>
    </citation>
    <scope>NUCLEOTIDE SEQUENCE</scope>
    <source>
        <strain evidence="2">UCBG64.0493</strain>
        <tissue evidence="2">Leaf</tissue>
    </source>
</reference>
<protein>
    <recommendedName>
        <fullName evidence="1">Nop domain-containing protein</fullName>
    </recommendedName>
</protein>
<dbReference type="InterPro" id="IPR029012">
    <property type="entry name" value="Helix_hairpin_bin_sf"/>
</dbReference>
<gene>
    <name evidence="2" type="ORF">RJ639_012747</name>
</gene>
<dbReference type="Pfam" id="PF01798">
    <property type="entry name" value="Nop"/>
    <property type="match status" value="1"/>
</dbReference>
<sequence>MDEVEKELNNSSMRLRELYGWHFPQLAKIVVNVNIERSIDGKRAGRDYKPESHRTGIDILIKKIEMRYCLNNHIVNTIYIELDLCPAITVAQS</sequence>
<accession>A0AA88VMJ4</accession>
<organism evidence="2 3">
    <name type="scientific">Escallonia herrerae</name>
    <dbReference type="NCBI Taxonomy" id="1293975"/>
    <lineage>
        <taxon>Eukaryota</taxon>
        <taxon>Viridiplantae</taxon>
        <taxon>Streptophyta</taxon>
        <taxon>Embryophyta</taxon>
        <taxon>Tracheophyta</taxon>
        <taxon>Spermatophyta</taxon>
        <taxon>Magnoliopsida</taxon>
        <taxon>eudicotyledons</taxon>
        <taxon>Gunneridae</taxon>
        <taxon>Pentapetalae</taxon>
        <taxon>asterids</taxon>
        <taxon>campanulids</taxon>
        <taxon>Escalloniales</taxon>
        <taxon>Escalloniaceae</taxon>
        <taxon>Escallonia</taxon>
    </lineage>
</organism>